<organism evidence="2 3">
    <name type="scientific">Rippkaea orientalis (strain PCC 8801 / RF-1)</name>
    <name type="common">Cyanothece sp. (strain PCC 8801)</name>
    <dbReference type="NCBI Taxonomy" id="41431"/>
    <lineage>
        <taxon>Bacteria</taxon>
        <taxon>Bacillati</taxon>
        <taxon>Cyanobacteriota</taxon>
        <taxon>Cyanophyceae</taxon>
        <taxon>Oscillatoriophycideae</taxon>
        <taxon>Chroococcales</taxon>
        <taxon>Aphanothecaceae</taxon>
        <taxon>Rippkaea</taxon>
        <taxon>Rippkaea orientalis</taxon>
    </lineage>
</organism>
<dbReference type="RefSeq" id="WP_012597084.1">
    <property type="nucleotide sequence ID" value="NC_011726.1"/>
</dbReference>
<evidence type="ECO:0000256" key="1">
    <source>
        <dbReference type="SAM" id="Phobius"/>
    </source>
</evidence>
<dbReference type="KEGG" id="cyp:PCC8801_3878"/>
<feature type="transmembrane region" description="Helical" evidence="1">
    <location>
        <begin position="359"/>
        <end position="383"/>
    </location>
</feature>
<dbReference type="HOGENOM" id="CLU_586233_0_0_3"/>
<feature type="transmembrane region" description="Helical" evidence="1">
    <location>
        <begin position="226"/>
        <end position="257"/>
    </location>
</feature>
<dbReference type="PANTHER" id="PTHR37422">
    <property type="entry name" value="TEICHURONIC ACID BIOSYNTHESIS PROTEIN TUAE"/>
    <property type="match status" value="1"/>
</dbReference>
<accession>B7K4C1</accession>
<dbReference type="InterPro" id="IPR051533">
    <property type="entry name" value="WaaL-like"/>
</dbReference>
<dbReference type="PANTHER" id="PTHR37422:SF13">
    <property type="entry name" value="LIPOPOLYSACCHARIDE BIOSYNTHESIS PROTEIN PA4999-RELATED"/>
    <property type="match status" value="1"/>
</dbReference>
<feature type="transmembrane region" description="Helical" evidence="1">
    <location>
        <begin position="6"/>
        <end position="23"/>
    </location>
</feature>
<dbReference type="eggNOG" id="COG3307">
    <property type="taxonomic scope" value="Bacteria"/>
</dbReference>
<feature type="transmembrane region" description="Helical" evidence="1">
    <location>
        <begin position="422"/>
        <end position="441"/>
    </location>
</feature>
<evidence type="ECO:0000313" key="2">
    <source>
        <dbReference type="EMBL" id="ACK67827.1"/>
    </source>
</evidence>
<dbReference type="STRING" id="41431.PCC8801_3878"/>
<gene>
    <name evidence="2" type="ordered locus">PCC8801_3878</name>
</gene>
<proteinExistence type="predicted"/>
<feature type="transmembrane region" description="Helical" evidence="1">
    <location>
        <begin position="264"/>
        <end position="281"/>
    </location>
</feature>
<feature type="transmembrane region" description="Helical" evidence="1">
    <location>
        <begin position="395"/>
        <end position="416"/>
    </location>
</feature>
<evidence type="ECO:0008006" key="4">
    <source>
        <dbReference type="Google" id="ProtNLM"/>
    </source>
</evidence>
<protein>
    <recommendedName>
        <fullName evidence="4">O-antigen polymerase</fullName>
    </recommendedName>
</protein>
<dbReference type="EMBL" id="CP001287">
    <property type="protein sequence ID" value="ACK67827.1"/>
    <property type="molecule type" value="Genomic_DNA"/>
</dbReference>
<keyword evidence="3" id="KW-1185">Reference proteome</keyword>
<dbReference type="AlphaFoldDB" id="B7K4C1"/>
<feature type="transmembrane region" description="Helical" evidence="1">
    <location>
        <begin position="54"/>
        <end position="71"/>
    </location>
</feature>
<keyword evidence="1" id="KW-0472">Membrane</keyword>
<keyword evidence="1" id="KW-0812">Transmembrane</keyword>
<reference evidence="3" key="1">
    <citation type="journal article" date="2011" name="MBio">
        <title>Novel metabolic attributes of the genus Cyanothece, comprising a group of unicellular nitrogen-fixing Cyanobacteria.</title>
        <authorList>
            <person name="Bandyopadhyay A."/>
            <person name="Elvitigala T."/>
            <person name="Welsh E."/>
            <person name="Stockel J."/>
            <person name="Liberton M."/>
            <person name="Min H."/>
            <person name="Sherman L.A."/>
            <person name="Pakrasi H.B."/>
        </authorList>
    </citation>
    <scope>NUCLEOTIDE SEQUENCE [LARGE SCALE GENOMIC DNA]</scope>
    <source>
        <strain evidence="3">PCC 8801</strain>
    </source>
</reference>
<dbReference type="Proteomes" id="UP000008204">
    <property type="component" value="Chromosome"/>
</dbReference>
<feature type="transmembrane region" description="Helical" evidence="1">
    <location>
        <begin position="140"/>
        <end position="159"/>
    </location>
</feature>
<feature type="transmembrane region" description="Helical" evidence="1">
    <location>
        <begin position="83"/>
        <end position="101"/>
    </location>
</feature>
<evidence type="ECO:0000313" key="3">
    <source>
        <dbReference type="Proteomes" id="UP000008204"/>
    </source>
</evidence>
<name>B7K4C1_RIPO1</name>
<feature type="transmembrane region" description="Helical" evidence="1">
    <location>
        <begin position="191"/>
        <end position="214"/>
    </location>
</feature>
<dbReference type="OrthoDB" id="7595044at2"/>
<keyword evidence="1" id="KW-1133">Transmembrane helix</keyword>
<sequence>MILPPQLVMLAWFPILLFIFTQFPPRKAVIICLLVAWLFLPQRAGFALPGLPDYTRISATCYGILLATVLFDAQRFTAFKFGWLDVPMTIFCISPFFSSISNDLGAYDGLSAILNRTVSYGLPYCLGRIYFKDLLSLRQLAIAIFLSGLIYAPLCLYEIKMSPQLHRMIYGYFAHSFAQTVRLGGYRPTVFMLHGLEVGMWMMAATLIGIWLWQAKVIKKVWNIPITWLMMGLTVTFILIKSTGAYLYLVCGIVILFGARQFRSVLPVLLLIIGLCLYLGIASTGNLSDQQIKNIVSIATNIAGEERASSLEFRLDNEKLLIDKALERPILGWGGWGRNRVYDYNWADELVDVSTTDSLWVIIYGVQGYIGLISLYASFLLPVWRFFTIGYSPRLWFHPQIAPAAVLSVVIVLYMLDNTLNAMFNPIFTVISGGIAGLVIGTKNKDFRNFQATYHLKKSH</sequence>